<evidence type="ECO:0000313" key="1">
    <source>
        <dbReference type="EMBL" id="GMF51202.1"/>
    </source>
</evidence>
<proteinExistence type="predicted"/>
<dbReference type="Proteomes" id="UP001165121">
    <property type="component" value="Unassembled WGS sequence"/>
</dbReference>
<accession>A0A9W6Y336</accession>
<sequence length="135" mass="13731">MPGQFWRSNCEQSLNTPNRNTEATLSAVCSATLRATTYLVTYSNAAITSGLETATLLAATHPCIDLALQPRPPIQLRHPDIGAISPVVAPPSPSATAADPYVVLPPPVAVAATDSVGVVPSAVAAKTPGTATVCG</sequence>
<evidence type="ECO:0000313" key="2">
    <source>
        <dbReference type="Proteomes" id="UP001165121"/>
    </source>
</evidence>
<organism evidence="1 2">
    <name type="scientific">Phytophthora fragariaefolia</name>
    <dbReference type="NCBI Taxonomy" id="1490495"/>
    <lineage>
        <taxon>Eukaryota</taxon>
        <taxon>Sar</taxon>
        <taxon>Stramenopiles</taxon>
        <taxon>Oomycota</taxon>
        <taxon>Peronosporomycetes</taxon>
        <taxon>Peronosporales</taxon>
        <taxon>Peronosporaceae</taxon>
        <taxon>Phytophthora</taxon>
    </lineage>
</organism>
<gene>
    <name evidence="1" type="ORF">Pfra01_002063500</name>
</gene>
<protein>
    <submittedName>
        <fullName evidence="1">Unnamed protein product</fullName>
    </submittedName>
</protein>
<dbReference type="AlphaFoldDB" id="A0A9W6Y336"/>
<reference evidence="1" key="1">
    <citation type="submission" date="2023-04" db="EMBL/GenBank/DDBJ databases">
        <title>Phytophthora fragariaefolia NBRC 109709.</title>
        <authorList>
            <person name="Ichikawa N."/>
            <person name="Sato H."/>
            <person name="Tonouchi N."/>
        </authorList>
    </citation>
    <scope>NUCLEOTIDE SEQUENCE</scope>
    <source>
        <strain evidence="1">NBRC 109709</strain>
    </source>
</reference>
<name>A0A9W6Y336_9STRA</name>
<keyword evidence="2" id="KW-1185">Reference proteome</keyword>
<dbReference type="EMBL" id="BSXT01002836">
    <property type="protein sequence ID" value="GMF51202.1"/>
    <property type="molecule type" value="Genomic_DNA"/>
</dbReference>
<comment type="caution">
    <text evidence="1">The sequence shown here is derived from an EMBL/GenBank/DDBJ whole genome shotgun (WGS) entry which is preliminary data.</text>
</comment>